<dbReference type="PANTHER" id="PTHR37946:SF1">
    <property type="entry name" value="SLL1969 PROTEIN"/>
    <property type="match status" value="1"/>
</dbReference>
<dbReference type="InterPro" id="IPR000073">
    <property type="entry name" value="AB_hydrolase_1"/>
</dbReference>
<dbReference type="Pfam" id="PF12697">
    <property type="entry name" value="Abhydrolase_6"/>
    <property type="match status" value="1"/>
</dbReference>
<dbReference type="EMBL" id="JADWOX010000011">
    <property type="protein sequence ID" value="MBI1685138.1"/>
    <property type="molecule type" value="Genomic_DNA"/>
</dbReference>
<gene>
    <name evidence="2" type="ORF">I4Q42_15815</name>
</gene>
<dbReference type="RefSeq" id="WP_198577049.1">
    <property type="nucleotide sequence ID" value="NZ_JADWOX010000011.1"/>
</dbReference>
<name>A0ABS0T2L2_9CAUL</name>
<organism evidence="2 3">
    <name type="scientific">Caulobacter hibisci</name>
    <dbReference type="NCBI Taxonomy" id="2035993"/>
    <lineage>
        <taxon>Bacteria</taxon>
        <taxon>Pseudomonadati</taxon>
        <taxon>Pseudomonadota</taxon>
        <taxon>Alphaproteobacteria</taxon>
        <taxon>Caulobacterales</taxon>
        <taxon>Caulobacteraceae</taxon>
        <taxon>Caulobacter</taxon>
    </lineage>
</organism>
<protein>
    <submittedName>
        <fullName evidence="2">Alpha/beta fold hydrolase</fullName>
    </submittedName>
</protein>
<evidence type="ECO:0000259" key="1">
    <source>
        <dbReference type="Pfam" id="PF12697"/>
    </source>
</evidence>
<dbReference type="GO" id="GO:0016787">
    <property type="term" value="F:hydrolase activity"/>
    <property type="evidence" value="ECO:0007669"/>
    <property type="project" value="UniProtKB-KW"/>
</dbReference>
<keyword evidence="3" id="KW-1185">Reference proteome</keyword>
<dbReference type="InterPro" id="IPR029058">
    <property type="entry name" value="AB_hydrolase_fold"/>
</dbReference>
<keyword evidence="2" id="KW-0378">Hydrolase</keyword>
<dbReference type="Gene3D" id="3.40.50.1820">
    <property type="entry name" value="alpha/beta hydrolase"/>
    <property type="match status" value="1"/>
</dbReference>
<comment type="caution">
    <text evidence="2">The sequence shown here is derived from an EMBL/GenBank/DDBJ whole genome shotgun (WGS) entry which is preliminary data.</text>
</comment>
<reference evidence="2 3" key="1">
    <citation type="submission" date="2020-11" db="EMBL/GenBank/DDBJ databases">
        <title>genome sequence of strain KACC 18849.</title>
        <authorList>
            <person name="Gao J."/>
            <person name="Zhang X."/>
        </authorList>
    </citation>
    <scope>NUCLEOTIDE SEQUENCE [LARGE SCALE GENOMIC DNA]</scope>
    <source>
        <strain evidence="2 3">KACC 18849</strain>
    </source>
</reference>
<proteinExistence type="predicted"/>
<dbReference type="SUPFAM" id="SSF53474">
    <property type="entry name" value="alpha/beta-Hydrolases"/>
    <property type="match status" value="1"/>
</dbReference>
<evidence type="ECO:0000313" key="2">
    <source>
        <dbReference type="EMBL" id="MBI1685138.1"/>
    </source>
</evidence>
<accession>A0ABS0T2L2</accession>
<dbReference type="Proteomes" id="UP000639859">
    <property type="component" value="Unassembled WGS sequence"/>
</dbReference>
<evidence type="ECO:0000313" key="3">
    <source>
        <dbReference type="Proteomes" id="UP000639859"/>
    </source>
</evidence>
<feature type="domain" description="AB hydrolase-1" evidence="1">
    <location>
        <begin position="21"/>
        <end position="161"/>
    </location>
</feature>
<dbReference type="PANTHER" id="PTHR37946">
    <property type="entry name" value="SLL1969 PROTEIN"/>
    <property type="match status" value="1"/>
</dbReference>
<sequence length="238" mass="25675">MTLAHPETLAKTLDDRAEQGVLLLHGHSRTGRSMGKLSARLQAAGFRTWAPTYSFRAPLPQVVDRLLPELAAFKRTFAGPLHIVAHSLGSLVARALVVRQRPQPLGRVVMLAPPNGGSEWADALSRLRLNRLALGAMAPQMLTARSADDEALLGPVDFELGIIAGDRALDPILPRLILPHPHDGKVSVAATRIAGMSDHVVLPVTHTLMIFNPRVGDQVLAYLGTGRFLGDDVTRRTA</sequence>